<feature type="compositionally biased region" description="Basic residues" evidence="1">
    <location>
        <begin position="1"/>
        <end position="20"/>
    </location>
</feature>
<feature type="region of interest" description="Disordered" evidence="1">
    <location>
        <begin position="1"/>
        <end position="32"/>
    </location>
</feature>
<keyword evidence="4" id="KW-1185">Reference proteome</keyword>
<evidence type="ECO:0000313" key="2">
    <source>
        <dbReference type="EMBL" id="CAL1671689.1"/>
    </source>
</evidence>
<gene>
    <name evidence="2" type="ORF">LPLAT_LOCUS5119</name>
    <name evidence="3" type="ORF">LPLAT_LOCUS5157</name>
</gene>
<accession>A0AAV2MVV0</accession>
<evidence type="ECO:0000313" key="4">
    <source>
        <dbReference type="Proteomes" id="UP001497644"/>
    </source>
</evidence>
<name>A0AAV2MVV0_9HYME</name>
<comment type="caution">
    <text evidence="2">The sequence shown here is derived from an EMBL/GenBank/DDBJ whole genome shotgun (WGS) entry which is preliminary data.</text>
</comment>
<evidence type="ECO:0000313" key="3">
    <source>
        <dbReference type="EMBL" id="CAL1671729.1"/>
    </source>
</evidence>
<reference evidence="2" key="1">
    <citation type="submission" date="2024-04" db="EMBL/GenBank/DDBJ databases">
        <authorList>
            <consortium name="Molecular Ecology Group"/>
        </authorList>
    </citation>
    <scope>NUCLEOTIDE SEQUENCE</scope>
</reference>
<dbReference type="EMBL" id="CAXIPU020000424">
    <property type="protein sequence ID" value="CAL1671689.1"/>
    <property type="molecule type" value="Genomic_DNA"/>
</dbReference>
<dbReference type="EMBL" id="CAXIPU020000424">
    <property type="protein sequence ID" value="CAL1671729.1"/>
    <property type="molecule type" value="Genomic_DNA"/>
</dbReference>
<organism evidence="2 4">
    <name type="scientific">Lasius platythorax</name>
    <dbReference type="NCBI Taxonomy" id="488582"/>
    <lineage>
        <taxon>Eukaryota</taxon>
        <taxon>Metazoa</taxon>
        <taxon>Ecdysozoa</taxon>
        <taxon>Arthropoda</taxon>
        <taxon>Hexapoda</taxon>
        <taxon>Insecta</taxon>
        <taxon>Pterygota</taxon>
        <taxon>Neoptera</taxon>
        <taxon>Endopterygota</taxon>
        <taxon>Hymenoptera</taxon>
        <taxon>Apocrita</taxon>
        <taxon>Aculeata</taxon>
        <taxon>Formicoidea</taxon>
        <taxon>Formicidae</taxon>
        <taxon>Formicinae</taxon>
        <taxon>Lasius</taxon>
        <taxon>Lasius</taxon>
    </lineage>
</organism>
<evidence type="ECO:0000256" key="1">
    <source>
        <dbReference type="SAM" id="MobiDB-lite"/>
    </source>
</evidence>
<proteinExistence type="predicted"/>
<dbReference type="Proteomes" id="UP001497644">
    <property type="component" value="Unassembled WGS sequence"/>
</dbReference>
<sequence length="109" mass="12754">MKRMKNYPNRNRKLRVRKKSNGNEDENVKKSMTDANTTEITKGDYVVILYEGEKFPGLVLDIEEGPKFKMKTMAMGGMGIQNRWKWPDKDDILVYEREEIVKKILPPCS</sequence>
<dbReference type="AlphaFoldDB" id="A0AAV2MVV0"/>
<protein>
    <submittedName>
        <fullName evidence="2">Uncharacterized protein</fullName>
    </submittedName>
</protein>